<organism evidence="2 3">
    <name type="scientific">Kitasatospora kifunensis</name>
    <name type="common">Streptomyces kifunensis</name>
    <dbReference type="NCBI Taxonomy" id="58351"/>
    <lineage>
        <taxon>Bacteria</taxon>
        <taxon>Bacillati</taxon>
        <taxon>Actinomycetota</taxon>
        <taxon>Actinomycetes</taxon>
        <taxon>Kitasatosporales</taxon>
        <taxon>Streptomycetaceae</taxon>
        <taxon>Kitasatospora</taxon>
    </lineage>
</organism>
<evidence type="ECO:0000259" key="1">
    <source>
        <dbReference type="SMART" id="SM00923"/>
    </source>
</evidence>
<sequence length="65" mass="6986">MSGNPFDGGEGDWLVVANAGGQYALWRPHLEVPKGWQIVYAGPDRDGALDYVQEHFTAVVGTPAT</sequence>
<accession>A0A7W7QY07</accession>
<evidence type="ECO:0000313" key="3">
    <source>
        <dbReference type="Proteomes" id="UP000540506"/>
    </source>
</evidence>
<dbReference type="AlphaFoldDB" id="A0A7W7QY07"/>
<keyword evidence="3" id="KW-1185">Reference proteome</keyword>
<dbReference type="Gene3D" id="3.90.820.10">
    <property type="entry name" value="Structural Genomics, Unknown Function 30-nov-00 1gh9 Mol_id"/>
    <property type="match status" value="1"/>
</dbReference>
<dbReference type="RefSeq" id="WP_184934179.1">
    <property type="nucleotide sequence ID" value="NZ_JACHJV010000001.1"/>
</dbReference>
<dbReference type="GO" id="GO:0019290">
    <property type="term" value="P:siderophore biosynthetic process"/>
    <property type="evidence" value="ECO:0007669"/>
    <property type="project" value="TreeGrafter"/>
</dbReference>
<protein>
    <submittedName>
        <fullName evidence="2">MbtH protein</fullName>
    </submittedName>
</protein>
<gene>
    <name evidence="2" type="ORF">FHR34_000914</name>
</gene>
<dbReference type="GO" id="GO:0005829">
    <property type="term" value="C:cytosol"/>
    <property type="evidence" value="ECO:0007669"/>
    <property type="project" value="TreeGrafter"/>
</dbReference>
<dbReference type="Proteomes" id="UP000540506">
    <property type="component" value="Unassembled WGS sequence"/>
</dbReference>
<dbReference type="InterPro" id="IPR038020">
    <property type="entry name" value="MbtH-like_sf"/>
</dbReference>
<dbReference type="SMART" id="SM00923">
    <property type="entry name" value="MbtH"/>
    <property type="match status" value="1"/>
</dbReference>
<evidence type="ECO:0000313" key="2">
    <source>
        <dbReference type="EMBL" id="MBB4921921.1"/>
    </source>
</evidence>
<feature type="domain" description="MbtH-like" evidence="1">
    <location>
        <begin position="4"/>
        <end position="54"/>
    </location>
</feature>
<dbReference type="PANTHER" id="PTHR38444">
    <property type="entry name" value="ENTEROBACTIN BIOSYNTHESIS PROTEIN YBDZ"/>
    <property type="match status" value="1"/>
</dbReference>
<dbReference type="EMBL" id="JACHJV010000001">
    <property type="protein sequence ID" value="MBB4921921.1"/>
    <property type="molecule type" value="Genomic_DNA"/>
</dbReference>
<dbReference type="PANTHER" id="PTHR38444:SF1">
    <property type="entry name" value="ENTEROBACTIN BIOSYNTHESIS PROTEIN YBDZ"/>
    <property type="match status" value="1"/>
</dbReference>
<proteinExistence type="predicted"/>
<dbReference type="SUPFAM" id="SSF160582">
    <property type="entry name" value="MbtH-like"/>
    <property type="match status" value="1"/>
</dbReference>
<dbReference type="InterPro" id="IPR005153">
    <property type="entry name" value="MbtH-like_dom"/>
</dbReference>
<name>A0A7W7QY07_KITKI</name>
<comment type="caution">
    <text evidence="2">The sequence shown here is derived from an EMBL/GenBank/DDBJ whole genome shotgun (WGS) entry which is preliminary data.</text>
</comment>
<dbReference type="Pfam" id="PF03621">
    <property type="entry name" value="MbtH"/>
    <property type="match status" value="1"/>
</dbReference>
<dbReference type="InterPro" id="IPR037407">
    <property type="entry name" value="MLP_fam"/>
</dbReference>
<reference evidence="2 3" key="1">
    <citation type="submission" date="2020-08" db="EMBL/GenBank/DDBJ databases">
        <title>Sequencing the genomes of 1000 actinobacteria strains.</title>
        <authorList>
            <person name="Klenk H.-P."/>
        </authorList>
    </citation>
    <scope>NUCLEOTIDE SEQUENCE [LARGE SCALE GENOMIC DNA]</scope>
    <source>
        <strain evidence="2 3">DSM 41654</strain>
    </source>
</reference>